<dbReference type="Pfam" id="PF08246">
    <property type="entry name" value="Inhibitor_I29"/>
    <property type="match status" value="1"/>
</dbReference>
<dbReference type="SMART" id="SM00848">
    <property type="entry name" value="Inhibitor_I29"/>
    <property type="match status" value="1"/>
</dbReference>
<dbReference type="Gene3D" id="1.10.287.2250">
    <property type="match status" value="1"/>
</dbReference>
<proteinExistence type="predicted"/>
<organism evidence="3 4">
    <name type="scientific">Brenthis ino</name>
    <name type="common">lesser marbled fritillary</name>
    <dbReference type="NCBI Taxonomy" id="405034"/>
    <lineage>
        <taxon>Eukaryota</taxon>
        <taxon>Metazoa</taxon>
        <taxon>Ecdysozoa</taxon>
        <taxon>Arthropoda</taxon>
        <taxon>Hexapoda</taxon>
        <taxon>Insecta</taxon>
        <taxon>Pterygota</taxon>
        <taxon>Neoptera</taxon>
        <taxon>Endopterygota</taxon>
        <taxon>Lepidoptera</taxon>
        <taxon>Glossata</taxon>
        <taxon>Ditrysia</taxon>
        <taxon>Papilionoidea</taxon>
        <taxon>Nymphalidae</taxon>
        <taxon>Heliconiinae</taxon>
        <taxon>Argynnini</taxon>
        <taxon>Brenthis</taxon>
    </lineage>
</organism>
<feature type="signal peptide" evidence="1">
    <location>
        <begin position="1"/>
        <end position="16"/>
    </location>
</feature>
<dbReference type="AlphaFoldDB" id="A0A8J9UNF7"/>
<dbReference type="InterPro" id="IPR013201">
    <property type="entry name" value="Prot_inhib_I29"/>
</dbReference>
<dbReference type="EMBL" id="OV170223">
    <property type="protein sequence ID" value="CAH0723333.1"/>
    <property type="molecule type" value="Genomic_DNA"/>
</dbReference>
<evidence type="ECO:0000259" key="2">
    <source>
        <dbReference type="SMART" id="SM00848"/>
    </source>
</evidence>
<feature type="chain" id="PRO_5035433912" description="Cathepsin propeptide inhibitor domain-containing protein" evidence="1">
    <location>
        <begin position="17"/>
        <end position="106"/>
    </location>
</feature>
<dbReference type="OrthoDB" id="5855924at2759"/>
<dbReference type="SUPFAM" id="SSF54001">
    <property type="entry name" value="Cysteine proteinases"/>
    <property type="match status" value="1"/>
</dbReference>
<reference evidence="3" key="1">
    <citation type="submission" date="2021-12" db="EMBL/GenBank/DDBJ databases">
        <authorList>
            <person name="Martin H S."/>
        </authorList>
    </citation>
    <scope>NUCLEOTIDE SEQUENCE</scope>
</reference>
<keyword evidence="1" id="KW-0732">Signal</keyword>
<dbReference type="InterPro" id="IPR038765">
    <property type="entry name" value="Papain-like_cys_pep_sf"/>
</dbReference>
<keyword evidence="4" id="KW-1185">Reference proteome</keyword>
<sequence>MRTISYLIVLIAAVMASNSKPQYDLSNAATLFENFIKDYDRHYKDEADKQAHYEAFVESLRVINKANKEQSSATFDINNLADYTPEERKHLFGYMPITEVNSRRED</sequence>
<protein>
    <recommendedName>
        <fullName evidence="2">Cathepsin propeptide inhibitor domain-containing protein</fullName>
    </recommendedName>
</protein>
<evidence type="ECO:0000256" key="1">
    <source>
        <dbReference type="SAM" id="SignalP"/>
    </source>
</evidence>
<evidence type="ECO:0000313" key="3">
    <source>
        <dbReference type="EMBL" id="CAH0723333.1"/>
    </source>
</evidence>
<evidence type="ECO:0000313" key="4">
    <source>
        <dbReference type="Proteomes" id="UP000838878"/>
    </source>
</evidence>
<name>A0A8J9UNF7_9NEOP</name>
<feature type="non-terminal residue" evidence="3">
    <location>
        <position position="106"/>
    </location>
</feature>
<feature type="domain" description="Cathepsin propeptide inhibitor" evidence="2">
    <location>
        <begin position="32"/>
        <end position="88"/>
    </location>
</feature>
<dbReference type="Proteomes" id="UP000838878">
    <property type="component" value="Chromosome 3"/>
</dbReference>
<accession>A0A8J9UNF7</accession>
<gene>
    <name evidence="3" type="ORF">BINO364_LOCUS9175</name>
</gene>